<dbReference type="Proteomes" id="UP000266723">
    <property type="component" value="Unassembled WGS sequence"/>
</dbReference>
<proteinExistence type="predicted"/>
<evidence type="ECO:0000313" key="2">
    <source>
        <dbReference type="Proteomes" id="UP000266723"/>
    </source>
</evidence>
<dbReference type="EMBL" id="QGKV02001507">
    <property type="protein sequence ID" value="KAF3530115.1"/>
    <property type="molecule type" value="Genomic_DNA"/>
</dbReference>
<gene>
    <name evidence="1" type="ORF">DY000_02036398</name>
</gene>
<name>A0ABQ7BD90_BRACR</name>
<evidence type="ECO:0008006" key="3">
    <source>
        <dbReference type="Google" id="ProtNLM"/>
    </source>
</evidence>
<keyword evidence="2" id="KW-1185">Reference proteome</keyword>
<protein>
    <recommendedName>
        <fullName evidence="3">RING-type domain-containing protein</fullName>
    </recommendedName>
</protein>
<evidence type="ECO:0000313" key="1">
    <source>
        <dbReference type="EMBL" id="KAF3530115.1"/>
    </source>
</evidence>
<accession>A0ABQ7BD90</accession>
<organism evidence="1 2">
    <name type="scientific">Brassica cretica</name>
    <name type="common">Mustard</name>
    <dbReference type="NCBI Taxonomy" id="69181"/>
    <lineage>
        <taxon>Eukaryota</taxon>
        <taxon>Viridiplantae</taxon>
        <taxon>Streptophyta</taxon>
        <taxon>Embryophyta</taxon>
        <taxon>Tracheophyta</taxon>
        <taxon>Spermatophyta</taxon>
        <taxon>Magnoliopsida</taxon>
        <taxon>eudicotyledons</taxon>
        <taxon>Gunneridae</taxon>
        <taxon>Pentapetalae</taxon>
        <taxon>rosids</taxon>
        <taxon>malvids</taxon>
        <taxon>Brassicales</taxon>
        <taxon>Brassicaceae</taxon>
        <taxon>Brassiceae</taxon>
        <taxon>Brassica</taxon>
    </lineage>
</organism>
<comment type="caution">
    <text evidence="1">The sequence shown here is derived from an EMBL/GenBank/DDBJ whole genome shotgun (WGS) entry which is preliminary data.</text>
</comment>
<reference evidence="1 2" key="1">
    <citation type="journal article" date="2020" name="BMC Genomics">
        <title>Intraspecific diversification of the crop wild relative Brassica cretica Lam. using demographic model selection.</title>
        <authorList>
            <person name="Kioukis A."/>
            <person name="Michalopoulou V.A."/>
            <person name="Briers L."/>
            <person name="Pirintsos S."/>
            <person name="Studholme D.J."/>
            <person name="Pavlidis P."/>
            <person name="Sarris P.F."/>
        </authorList>
    </citation>
    <scope>NUCLEOTIDE SEQUENCE [LARGE SCALE GENOMIC DNA]</scope>
    <source>
        <strain evidence="2">cv. PFS-1207/04</strain>
    </source>
</reference>
<sequence>MILNRTAGVRFLCMKPVVSLDPDVVSCSLCHHSFESSASYRVSCSCPIRKRCPGMESPK</sequence>